<keyword evidence="2" id="KW-1185">Reference proteome</keyword>
<reference evidence="1 2" key="1">
    <citation type="journal article" date="2023" name="Microb. Genom.">
        <title>Mesoterricola silvestris gen. nov., sp. nov., Mesoterricola sediminis sp. nov., Geothrix oryzae sp. nov., Geothrix edaphica sp. nov., Geothrix rubra sp. nov., and Geothrix limicola sp. nov., six novel members of Acidobacteriota isolated from soils.</title>
        <authorList>
            <person name="Weisberg A.J."/>
            <person name="Pearce E."/>
            <person name="Kramer C.G."/>
            <person name="Chang J.H."/>
            <person name="Clarke C.R."/>
        </authorList>
    </citation>
    <scope>NUCLEOTIDE SEQUENCE [LARGE SCALE GENOMIC DNA]</scope>
    <source>
        <strain evidence="1 2">NB05-1H</strain>
    </source>
</reference>
<organism evidence="1 2">
    <name type="scientific">Streptomyces acidiscabies</name>
    <dbReference type="NCBI Taxonomy" id="42234"/>
    <lineage>
        <taxon>Bacteria</taxon>
        <taxon>Bacillati</taxon>
        <taxon>Actinomycetota</taxon>
        <taxon>Actinomycetes</taxon>
        <taxon>Kitasatosporales</taxon>
        <taxon>Streptomycetaceae</taxon>
        <taxon>Streptomyces</taxon>
    </lineage>
</organism>
<accession>A0ABU4MG73</accession>
<proteinExistence type="predicted"/>
<dbReference type="RefSeq" id="WP_119612071.1">
    <property type="nucleotide sequence ID" value="NZ_CP122371.1"/>
</dbReference>
<evidence type="ECO:0000313" key="2">
    <source>
        <dbReference type="Proteomes" id="UP001272987"/>
    </source>
</evidence>
<evidence type="ECO:0000313" key="1">
    <source>
        <dbReference type="EMBL" id="MDX3026100.1"/>
    </source>
</evidence>
<gene>
    <name evidence="1" type="ORF">PV666_50840</name>
</gene>
<protein>
    <submittedName>
        <fullName evidence="1">Uncharacterized protein</fullName>
    </submittedName>
</protein>
<comment type="caution">
    <text evidence="1">The sequence shown here is derived from an EMBL/GenBank/DDBJ whole genome shotgun (WGS) entry which is preliminary data.</text>
</comment>
<sequence length="83" mass="8527">MTLPTWLKSQLAAAQAEAGADGTTWSVYVTSDNGVVLAAGAHDRADAQRWLDESRLNGLVAHSPRTLVVDGALSDPIALGGAA</sequence>
<name>A0ABU4MG73_9ACTN</name>
<dbReference type="Proteomes" id="UP001272987">
    <property type="component" value="Unassembled WGS sequence"/>
</dbReference>
<dbReference type="EMBL" id="JARAWP010000069">
    <property type="protein sequence ID" value="MDX3026100.1"/>
    <property type="molecule type" value="Genomic_DNA"/>
</dbReference>